<evidence type="ECO:0000259" key="11">
    <source>
        <dbReference type="PROSITE" id="PS50089"/>
    </source>
</evidence>
<name>A0A9P4UX18_9PLEO</name>
<dbReference type="InterPro" id="IPR004575">
    <property type="entry name" value="MAT1/Tfb3"/>
</dbReference>
<feature type="compositionally biased region" description="Low complexity" evidence="10">
    <location>
        <begin position="22"/>
        <end position="35"/>
    </location>
</feature>
<gene>
    <name evidence="12" type="ORF">EJ04DRAFT_546798</name>
</gene>
<keyword evidence="12" id="KW-0808">Transferase</keyword>
<dbReference type="EMBL" id="ML996281">
    <property type="protein sequence ID" value="KAF2728413.1"/>
    <property type="molecule type" value="Genomic_DNA"/>
</dbReference>
<dbReference type="InterPro" id="IPR013083">
    <property type="entry name" value="Znf_RING/FYVE/PHD"/>
</dbReference>
<dbReference type="GO" id="GO:0006357">
    <property type="term" value="P:regulation of transcription by RNA polymerase II"/>
    <property type="evidence" value="ECO:0007669"/>
    <property type="project" value="TreeGrafter"/>
</dbReference>
<dbReference type="CDD" id="cd16573">
    <property type="entry name" value="RING-HC_TFB3-like"/>
    <property type="match status" value="1"/>
</dbReference>
<evidence type="ECO:0000256" key="2">
    <source>
        <dbReference type="ARBA" id="ARBA00022257"/>
    </source>
</evidence>
<dbReference type="GO" id="GO:0006289">
    <property type="term" value="P:nucleotide-excision repair"/>
    <property type="evidence" value="ECO:0007669"/>
    <property type="project" value="InterPro"/>
</dbReference>
<dbReference type="PANTHER" id="PTHR12683:SF13">
    <property type="entry name" value="CDK-ACTIVATING KINASE ASSEMBLY FACTOR MAT1"/>
    <property type="match status" value="1"/>
</dbReference>
<dbReference type="GO" id="GO:0061575">
    <property type="term" value="F:cyclin-dependent protein serine/threonine kinase activator activity"/>
    <property type="evidence" value="ECO:0007669"/>
    <property type="project" value="InterPro"/>
</dbReference>
<reference evidence="12" key="1">
    <citation type="journal article" date="2020" name="Stud. Mycol.">
        <title>101 Dothideomycetes genomes: a test case for predicting lifestyles and emergence of pathogens.</title>
        <authorList>
            <person name="Haridas S."/>
            <person name="Albert R."/>
            <person name="Binder M."/>
            <person name="Bloem J."/>
            <person name="Labutti K."/>
            <person name="Salamov A."/>
            <person name="Andreopoulos B."/>
            <person name="Baker S."/>
            <person name="Barry K."/>
            <person name="Bills G."/>
            <person name="Bluhm B."/>
            <person name="Cannon C."/>
            <person name="Castanera R."/>
            <person name="Culley D."/>
            <person name="Daum C."/>
            <person name="Ezra D."/>
            <person name="Gonzalez J."/>
            <person name="Henrissat B."/>
            <person name="Kuo A."/>
            <person name="Liang C."/>
            <person name="Lipzen A."/>
            <person name="Lutzoni F."/>
            <person name="Magnuson J."/>
            <person name="Mondo S."/>
            <person name="Nolan M."/>
            <person name="Ohm R."/>
            <person name="Pangilinan J."/>
            <person name="Park H.-J."/>
            <person name="Ramirez L."/>
            <person name="Alfaro M."/>
            <person name="Sun H."/>
            <person name="Tritt A."/>
            <person name="Yoshinaga Y."/>
            <person name="Zwiers L.-H."/>
            <person name="Turgeon B."/>
            <person name="Goodwin S."/>
            <person name="Spatafora J."/>
            <person name="Crous P."/>
            <person name="Grigoriev I."/>
        </authorList>
    </citation>
    <scope>NUCLEOTIDE SEQUENCE</scope>
    <source>
        <strain evidence="12">CBS 125425</strain>
    </source>
</reference>
<proteinExistence type="predicted"/>
<evidence type="ECO:0000256" key="8">
    <source>
        <dbReference type="ARBA" id="ARBA00033277"/>
    </source>
</evidence>
<evidence type="ECO:0000256" key="4">
    <source>
        <dbReference type="ARBA" id="ARBA00022771"/>
    </source>
</evidence>
<evidence type="ECO:0000313" key="12">
    <source>
        <dbReference type="EMBL" id="KAF2728413.1"/>
    </source>
</evidence>
<dbReference type="PANTHER" id="PTHR12683">
    <property type="entry name" value="CDK-ACTIVATING KINASE ASSEMBLY FACTOR MAT1"/>
    <property type="match status" value="1"/>
</dbReference>
<comment type="subcellular location">
    <subcellularLocation>
        <location evidence="1">Nucleus</location>
    </subcellularLocation>
</comment>
<dbReference type="Pfam" id="PF06391">
    <property type="entry name" value="MAT1"/>
    <property type="match status" value="1"/>
</dbReference>
<dbReference type="AlphaFoldDB" id="A0A9P4UX18"/>
<feature type="domain" description="RING-type" evidence="11">
    <location>
        <begin position="52"/>
        <end position="95"/>
    </location>
</feature>
<dbReference type="InterPro" id="IPR017907">
    <property type="entry name" value="Znf_RING_CS"/>
</dbReference>
<dbReference type="SUPFAM" id="SSF57850">
    <property type="entry name" value="RING/U-box"/>
    <property type="match status" value="1"/>
</dbReference>
<keyword evidence="4 9" id="KW-0863">Zinc-finger</keyword>
<evidence type="ECO:0000256" key="6">
    <source>
        <dbReference type="ARBA" id="ARBA00023242"/>
    </source>
</evidence>
<feature type="region of interest" description="Disordered" evidence="10">
    <location>
        <begin position="1"/>
        <end position="45"/>
    </location>
</feature>
<dbReference type="InterPro" id="IPR015877">
    <property type="entry name" value="MAT1_centre"/>
</dbReference>
<dbReference type="Pfam" id="PF17121">
    <property type="entry name" value="zf-C3HC4_5"/>
    <property type="match status" value="1"/>
</dbReference>
<dbReference type="FunFam" id="3.30.40.10:FF:000037">
    <property type="entry name" value="Cdk-activating kinase assembly factor MAT1, centre"/>
    <property type="match status" value="1"/>
</dbReference>
<dbReference type="GO" id="GO:0070985">
    <property type="term" value="C:transcription factor TFIIK complex"/>
    <property type="evidence" value="ECO:0007669"/>
    <property type="project" value="UniProtKB-ARBA"/>
</dbReference>
<keyword evidence="13" id="KW-1185">Reference proteome</keyword>
<evidence type="ECO:0000256" key="5">
    <source>
        <dbReference type="ARBA" id="ARBA00022833"/>
    </source>
</evidence>
<keyword evidence="6" id="KW-0539">Nucleus</keyword>
<dbReference type="GO" id="GO:0016301">
    <property type="term" value="F:kinase activity"/>
    <property type="evidence" value="ECO:0007669"/>
    <property type="project" value="UniProtKB-KW"/>
</dbReference>
<keyword evidence="3" id="KW-0479">Metal-binding</keyword>
<evidence type="ECO:0000256" key="9">
    <source>
        <dbReference type="PROSITE-ProRule" id="PRU00175"/>
    </source>
</evidence>
<evidence type="ECO:0000256" key="10">
    <source>
        <dbReference type="SAM" id="MobiDB-lite"/>
    </source>
</evidence>
<dbReference type="PROSITE" id="PS50089">
    <property type="entry name" value="ZF_RING_2"/>
    <property type="match status" value="1"/>
</dbReference>
<dbReference type="NCBIfam" id="TIGR00570">
    <property type="entry name" value="cdk7"/>
    <property type="match status" value="1"/>
</dbReference>
<evidence type="ECO:0000256" key="1">
    <source>
        <dbReference type="ARBA" id="ARBA00004123"/>
    </source>
</evidence>
<keyword evidence="5" id="KW-0862">Zinc</keyword>
<dbReference type="GO" id="GO:0008270">
    <property type="term" value="F:zinc ion binding"/>
    <property type="evidence" value="ECO:0007669"/>
    <property type="project" value="UniProtKB-KW"/>
</dbReference>
<dbReference type="Gene3D" id="3.30.40.10">
    <property type="entry name" value="Zinc/RING finger domain, C3HC4 (zinc finger)"/>
    <property type="match status" value="1"/>
</dbReference>
<comment type="caution">
    <text evidence="12">The sequence shown here is derived from an EMBL/GenBank/DDBJ whole genome shotgun (WGS) entry which is preliminary data.</text>
</comment>
<organism evidence="12 13">
    <name type="scientific">Polyplosphaeria fusca</name>
    <dbReference type="NCBI Taxonomy" id="682080"/>
    <lineage>
        <taxon>Eukaryota</taxon>
        <taxon>Fungi</taxon>
        <taxon>Dikarya</taxon>
        <taxon>Ascomycota</taxon>
        <taxon>Pezizomycotina</taxon>
        <taxon>Dothideomycetes</taxon>
        <taxon>Pleosporomycetidae</taxon>
        <taxon>Pleosporales</taxon>
        <taxon>Tetraplosphaeriaceae</taxon>
        <taxon>Polyplosphaeria</taxon>
    </lineage>
</organism>
<dbReference type="PROSITE" id="PS00518">
    <property type="entry name" value="ZF_RING_1"/>
    <property type="match status" value="1"/>
</dbReference>
<evidence type="ECO:0000256" key="3">
    <source>
        <dbReference type="ARBA" id="ARBA00022723"/>
    </source>
</evidence>
<evidence type="ECO:0000313" key="13">
    <source>
        <dbReference type="Proteomes" id="UP000799444"/>
    </source>
</evidence>
<protein>
    <recommendedName>
        <fullName evidence="2">RNA polymerase II transcription factor B subunit 3</fullName>
    </recommendedName>
    <alternativeName>
        <fullName evidence="8">RNA polymerase II transcription factor B 38 kDa subunit</fullName>
    </alternativeName>
    <alternativeName>
        <fullName evidence="7">RNA polymerase II transcription factor B p38 subunit</fullName>
    </alternativeName>
</protein>
<dbReference type="OrthoDB" id="5963at2759"/>
<dbReference type="InterPro" id="IPR001841">
    <property type="entry name" value="Znf_RING"/>
</dbReference>
<sequence>MSKAASRVANGGAKGHAQDGGASPLSSNLRRLSLANPPPKPSAFADPSSDICPVCKSSRYLNPNMVFLVNPECYHKMCESCVERIFSHGPAPCPIAGCKRTLRRPKFRRQTFEDLKVEREVDIRRRVAKAFNKVEQDFETLRDFNDYLEVVEETTWNLILKIDVETTERRLRQFEEAQKAELNAVNPAAARRVNEPDPTVLSSTSHVVLKKGATQRKVASAVNTPDPFIEDTKTDNGFIFRGLKKPKPPPPKKVFDPFEGYGITPDYYVTQESYDVDWLTWFKDDKAHSAGGFGMKDFYDHMLCESFAGLGVFVGEEIEARENGASGDSAIGTQTAAMAAAGGAKDVDMDDVF</sequence>
<dbReference type="Proteomes" id="UP000799444">
    <property type="component" value="Unassembled WGS sequence"/>
</dbReference>
<accession>A0A9P4UX18</accession>
<keyword evidence="12" id="KW-0418">Kinase</keyword>
<evidence type="ECO:0000256" key="7">
    <source>
        <dbReference type="ARBA" id="ARBA00029873"/>
    </source>
</evidence>